<dbReference type="PANTHER" id="PTHR20863">
    <property type="entry name" value="ACYL CARRIER PROTEIN"/>
    <property type="match status" value="1"/>
</dbReference>
<dbReference type="PANTHER" id="PTHR20863:SF76">
    <property type="entry name" value="CARRIER DOMAIN-CONTAINING PROTEIN"/>
    <property type="match status" value="1"/>
</dbReference>
<keyword evidence="7" id="KW-0963">Cytoplasm</keyword>
<dbReference type="GO" id="GO:0005829">
    <property type="term" value="C:cytosol"/>
    <property type="evidence" value="ECO:0007669"/>
    <property type="project" value="TreeGrafter"/>
</dbReference>
<dbReference type="Proteomes" id="UP000005753">
    <property type="component" value="Chromosome"/>
</dbReference>
<comment type="similarity">
    <text evidence="7">Belongs to the acyl carrier protein (ACP) family.</text>
</comment>
<reference evidence="11 12" key="1">
    <citation type="submission" date="2010-08" db="EMBL/GenBank/DDBJ databases">
        <authorList>
            <consortium name="US DOE Joint Genome Institute (JGI-PGF)"/>
            <person name="Lucas S."/>
            <person name="Copeland A."/>
            <person name="Lapidus A."/>
            <person name="Cheng J.-F."/>
            <person name="Bruce D."/>
            <person name="Goodwin L."/>
            <person name="Pitluck S."/>
            <person name="Land M.L."/>
            <person name="Hauser L."/>
            <person name="Chang Y.-J."/>
            <person name="Anderson I.J."/>
            <person name="Johnson E."/>
            <person name="Mulhopadhyay B."/>
            <person name="Kyrpides N."/>
            <person name="Woyke T.J."/>
        </authorList>
    </citation>
    <scope>NUCLEOTIDE SEQUENCE [LARGE SCALE GENOMIC DNA]</scope>
    <source>
        <strain evidence="11 12">6</strain>
    </source>
</reference>
<dbReference type="PROSITE" id="PS50075">
    <property type="entry name" value="CARRIER"/>
    <property type="match status" value="1"/>
</dbReference>
<name>I5ATN8_EUBC6</name>
<dbReference type="Gene3D" id="1.10.1200.10">
    <property type="entry name" value="ACP-like"/>
    <property type="match status" value="1"/>
</dbReference>
<dbReference type="HOGENOM" id="CLU_108696_5_2_9"/>
<keyword evidence="4 7" id="KW-0276">Fatty acid metabolism</keyword>
<feature type="domain" description="Carrier" evidence="10">
    <location>
        <begin position="1"/>
        <end position="76"/>
    </location>
</feature>
<sequence length="78" mass="8971">METFEKVKEIIIDTLNFEGDDIRPESDFFKDLQADSLDIVELMMALEENFGVTIPDDQLPNLHTVESVVKYIEEHKAA</sequence>
<dbReference type="eggNOG" id="COG0236">
    <property type="taxonomic scope" value="Bacteria"/>
</dbReference>
<evidence type="ECO:0000313" key="11">
    <source>
        <dbReference type="EMBL" id="EIM57161.1"/>
    </source>
</evidence>
<gene>
    <name evidence="7" type="primary">acpP</name>
    <name evidence="11" type="ORF">EubceDRAFT1_1349</name>
</gene>
<keyword evidence="1 7" id="KW-0596">Phosphopantetheine</keyword>
<dbReference type="NCBIfam" id="NF002150">
    <property type="entry name" value="PRK00982.1-4"/>
    <property type="match status" value="1"/>
</dbReference>
<dbReference type="NCBIfam" id="TIGR00517">
    <property type="entry name" value="acyl_carrier"/>
    <property type="match status" value="1"/>
</dbReference>
<evidence type="ECO:0000259" key="10">
    <source>
        <dbReference type="PROSITE" id="PS50075"/>
    </source>
</evidence>
<dbReference type="UniPathway" id="UPA00094"/>
<dbReference type="GO" id="GO:0000036">
    <property type="term" value="F:acyl carrier activity"/>
    <property type="evidence" value="ECO:0007669"/>
    <property type="project" value="UniProtKB-UniRule"/>
</dbReference>
<evidence type="ECO:0000256" key="6">
    <source>
        <dbReference type="ARBA" id="ARBA00023160"/>
    </source>
</evidence>
<evidence type="ECO:0000256" key="8">
    <source>
        <dbReference type="NCBIfam" id="TIGR00517"/>
    </source>
</evidence>
<keyword evidence="6 7" id="KW-0275">Fatty acid biosynthesis</keyword>
<comment type="pathway">
    <text evidence="7 9">Lipid metabolism; fatty acid biosynthesis.</text>
</comment>
<comment type="PTM">
    <text evidence="9">4'-phosphopantetheine is transferred from CoA to a specific serine of apo-ACP by acpS.</text>
</comment>
<dbReference type="HAMAP" id="MF_01217">
    <property type="entry name" value="Acyl_carrier"/>
    <property type="match status" value="1"/>
</dbReference>
<organism evidence="11 12">
    <name type="scientific">Eubacterium cellulosolvens (strain ATCC 43171 / JCM 9499 / 6)</name>
    <name type="common">Cillobacterium cellulosolvens</name>
    <dbReference type="NCBI Taxonomy" id="633697"/>
    <lineage>
        <taxon>Bacteria</taxon>
        <taxon>Bacillati</taxon>
        <taxon>Bacillota</taxon>
        <taxon>Clostridia</taxon>
        <taxon>Eubacteriales</taxon>
        <taxon>Eubacteriaceae</taxon>
        <taxon>Eubacterium</taxon>
    </lineage>
</organism>
<keyword evidence="12" id="KW-1185">Reference proteome</keyword>
<comment type="PTM">
    <text evidence="7">4'-phosphopantetheine is transferred from CoA to a specific serine of apo-ACP by AcpS. This modification is essential for activity because fatty acids are bound in thioester linkage to the sulfhydryl of the prosthetic group.</text>
</comment>
<keyword evidence="2 7" id="KW-0444">Lipid biosynthesis</keyword>
<dbReference type="InterPro" id="IPR036736">
    <property type="entry name" value="ACP-like_sf"/>
</dbReference>
<evidence type="ECO:0000256" key="5">
    <source>
        <dbReference type="ARBA" id="ARBA00023098"/>
    </source>
</evidence>
<dbReference type="EMBL" id="CM001487">
    <property type="protein sequence ID" value="EIM57161.1"/>
    <property type="molecule type" value="Genomic_DNA"/>
</dbReference>
<evidence type="ECO:0000256" key="9">
    <source>
        <dbReference type="RuleBase" id="RU003545"/>
    </source>
</evidence>
<dbReference type="SUPFAM" id="SSF47336">
    <property type="entry name" value="ACP-like"/>
    <property type="match status" value="1"/>
</dbReference>
<dbReference type="AlphaFoldDB" id="I5ATN8"/>
<proteinExistence type="inferred from homology"/>
<feature type="modified residue" description="O-(pantetheine 4'-phosphoryl)serine" evidence="7">
    <location>
        <position position="36"/>
    </location>
</feature>
<evidence type="ECO:0000256" key="4">
    <source>
        <dbReference type="ARBA" id="ARBA00022832"/>
    </source>
</evidence>
<accession>I5ATN8</accession>
<evidence type="ECO:0000256" key="7">
    <source>
        <dbReference type="HAMAP-Rule" id="MF_01217"/>
    </source>
</evidence>
<comment type="subcellular location">
    <subcellularLocation>
        <location evidence="7">Cytoplasm</location>
    </subcellularLocation>
</comment>
<dbReference type="GO" id="GO:0009245">
    <property type="term" value="P:lipid A biosynthetic process"/>
    <property type="evidence" value="ECO:0007669"/>
    <property type="project" value="TreeGrafter"/>
</dbReference>
<dbReference type="OrthoDB" id="9804551at2"/>
<dbReference type="InterPro" id="IPR009081">
    <property type="entry name" value="PP-bd_ACP"/>
</dbReference>
<dbReference type="NCBIfam" id="NF002148">
    <property type="entry name" value="PRK00982.1-2"/>
    <property type="match status" value="1"/>
</dbReference>
<dbReference type="Pfam" id="PF00550">
    <property type="entry name" value="PP-binding"/>
    <property type="match status" value="1"/>
</dbReference>
<evidence type="ECO:0000313" key="12">
    <source>
        <dbReference type="Proteomes" id="UP000005753"/>
    </source>
</evidence>
<comment type="function">
    <text evidence="7 9">Carrier of the growing fatty acid chain in fatty acid biosynthesis.</text>
</comment>
<reference evidence="11 12" key="2">
    <citation type="submission" date="2012-02" db="EMBL/GenBank/DDBJ databases">
        <title>Improved High-Quality Draft sequence of Eubacterium cellulosolvens 6.</title>
        <authorList>
            <consortium name="US DOE Joint Genome Institute"/>
            <person name="Lucas S."/>
            <person name="Han J."/>
            <person name="Lapidus A."/>
            <person name="Cheng J.-F."/>
            <person name="Goodwin L."/>
            <person name="Pitluck S."/>
            <person name="Peters L."/>
            <person name="Mikhailova N."/>
            <person name="Gu W."/>
            <person name="Detter J.C."/>
            <person name="Han C."/>
            <person name="Tapia R."/>
            <person name="Land M."/>
            <person name="Hauser L."/>
            <person name="Kyrpides N."/>
            <person name="Ivanova N."/>
            <person name="Pagani I."/>
            <person name="Johnson E."/>
            <person name="Mukhopadhyay B."/>
            <person name="Anderson I."/>
            <person name="Woyke T."/>
        </authorList>
    </citation>
    <scope>NUCLEOTIDE SEQUENCE [LARGE SCALE GENOMIC DNA]</scope>
    <source>
        <strain evidence="11 12">6</strain>
    </source>
</reference>
<keyword evidence="3 7" id="KW-0597">Phosphoprotein</keyword>
<dbReference type="GO" id="GO:0000035">
    <property type="term" value="F:acyl binding"/>
    <property type="evidence" value="ECO:0007669"/>
    <property type="project" value="TreeGrafter"/>
</dbReference>
<keyword evidence="5 7" id="KW-0443">Lipid metabolism</keyword>
<protein>
    <recommendedName>
        <fullName evidence="7 8">Acyl carrier protein</fullName>
        <shortName evidence="7">ACP</shortName>
    </recommendedName>
</protein>
<dbReference type="InterPro" id="IPR003231">
    <property type="entry name" value="ACP"/>
</dbReference>
<dbReference type="GO" id="GO:0016020">
    <property type="term" value="C:membrane"/>
    <property type="evidence" value="ECO:0007669"/>
    <property type="project" value="GOC"/>
</dbReference>
<evidence type="ECO:0000256" key="1">
    <source>
        <dbReference type="ARBA" id="ARBA00022450"/>
    </source>
</evidence>
<evidence type="ECO:0000256" key="2">
    <source>
        <dbReference type="ARBA" id="ARBA00022516"/>
    </source>
</evidence>
<dbReference type="STRING" id="633697.EubceDRAFT1_1349"/>
<evidence type="ECO:0000256" key="3">
    <source>
        <dbReference type="ARBA" id="ARBA00022553"/>
    </source>
</evidence>